<dbReference type="Pfam" id="PF00746">
    <property type="entry name" value="Gram_pos_anchor"/>
    <property type="match status" value="1"/>
</dbReference>
<protein>
    <submittedName>
        <fullName evidence="10">InlB B-repeat-containing protein</fullName>
    </submittedName>
</protein>
<evidence type="ECO:0000256" key="3">
    <source>
        <dbReference type="ARBA" id="ARBA00022525"/>
    </source>
</evidence>
<keyword evidence="7" id="KW-0472">Membrane</keyword>
<keyword evidence="7" id="KW-0812">Transmembrane</keyword>
<name>A0ABV8CUZ8_9STRE</name>
<dbReference type="InterPro" id="IPR019931">
    <property type="entry name" value="LPXTG_anchor"/>
</dbReference>
<feature type="region of interest" description="Disordered" evidence="6">
    <location>
        <begin position="36"/>
        <end position="75"/>
    </location>
</feature>
<proteinExistence type="predicted"/>
<keyword evidence="4" id="KW-0732">Signal</keyword>
<dbReference type="InterPro" id="IPR042229">
    <property type="entry name" value="Listeria/Bacterioides_rpt_sf"/>
</dbReference>
<dbReference type="InterPro" id="IPR013378">
    <property type="entry name" value="InlB-like_B-rpt"/>
</dbReference>
<dbReference type="Gene3D" id="2.60.40.10">
    <property type="entry name" value="Immunoglobulins"/>
    <property type="match status" value="1"/>
</dbReference>
<evidence type="ECO:0000256" key="6">
    <source>
        <dbReference type="SAM" id="MobiDB-lite"/>
    </source>
</evidence>
<feature type="compositionally biased region" description="Low complexity" evidence="6">
    <location>
        <begin position="58"/>
        <end position="75"/>
    </location>
</feature>
<keyword evidence="2" id="KW-0134">Cell wall</keyword>
<dbReference type="Pfam" id="PF09479">
    <property type="entry name" value="Flg_new"/>
    <property type="match status" value="4"/>
</dbReference>
<organism evidence="10 11">
    <name type="scientific">Streptococcus caprae</name>
    <dbReference type="NCBI Taxonomy" id="1640501"/>
    <lineage>
        <taxon>Bacteria</taxon>
        <taxon>Bacillati</taxon>
        <taxon>Bacillota</taxon>
        <taxon>Bacilli</taxon>
        <taxon>Lactobacillales</taxon>
        <taxon>Streptococcaceae</taxon>
        <taxon>Streptococcus</taxon>
    </lineage>
</organism>
<evidence type="ECO:0000256" key="2">
    <source>
        <dbReference type="ARBA" id="ARBA00022512"/>
    </source>
</evidence>
<evidence type="ECO:0000256" key="5">
    <source>
        <dbReference type="ARBA" id="ARBA00023088"/>
    </source>
</evidence>
<evidence type="ECO:0000313" key="10">
    <source>
        <dbReference type="EMBL" id="MFC3927872.1"/>
    </source>
</evidence>
<dbReference type="InterPro" id="IPR041033">
    <property type="entry name" value="SpaA_PFL_dom_1"/>
</dbReference>
<evidence type="ECO:0000259" key="8">
    <source>
        <dbReference type="Pfam" id="PF00746"/>
    </source>
</evidence>
<dbReference type="Gene3D" id="2.60.40.4270">
    <property type="entry name" value="Listeria-Bacteroides repeat domain"/>
    <property type="match status" value="4"/>
</dbReference>
<keyword evidence="11" id="KW-1185">Reference proteome</keyword>
<evidence type="ECO:0000256" key="7">
    <source>
        <dbReference type="SAM" id="Phobius"/>
    </source>
</evidence>
<dbReference type="RefSeq" id="WP_380425901.1">
    <property type="nucleotide sequence ID" value="NZ_JBHRZV010000029.1"/>
</dbReference>
<feature type="transmembrane region" description="Helical" evidence="7">
    <location>
        <begin position="1383"/>
        <end position="1400"/>
    </location>
</feature>
<dbReference type="EMBL" id="JBHRZV010000029">
    <property type="protein sequence ID" value="MFC3927872.1"/>
    <property type="molecule type" value="Genomic_DNA"/>
</dbReference>
<dbReference type="InterPro" id="IPR013783">
    <property type="entry name" value="Ig-like_fold"/>
</dbReference>
<reference evidence="11" key="1">
    <citation type="journal article" date="2019" name="Int. J. Syst. Evol. Microbiol.">
        <title>The Global Catalogue of Microorganisms (GCM) 10K type strain sequencing project: providing services to taxonomists for standard genome sequencing and annotation.</title>
        <authorList>
            <consortium name="The Broad Institute Genomics Platform"/>
            <consortium name="The Broad Institute Genome Sequencing Center for Infectious Disease"/>
            <person name="Wu L."/>
            <person name="Ma J."/>
        </authorList>
    </citation>
    <scope>NUCLEOTIDE SEQUENCE [LARGE SCALE GENOMIC DNA]</scope>
    <source>
        <strain evidence="11">CCUG 67170</strain>
    </source>
</reference>
<keyword evidence="3" id="KW-0964">Secreted</keyword>
<gene>
    <name evidence="10" type="ORF">ACFORF_04500</name>
</gene>
<feature type="domain" description="Gram-positive cocci surface proteins LPxTG" evidence="8">
    <location>
        <begin position="1366"/>
        <end position="1404"/>
    </location>
</feature>
<evidence type="ECO:0000313" key="11">
    <source>
        <dbReference type="Proteomes" id="UP001595807"/>
    </source>
</evidence>
<feature type="domain" description="SpaA-like prealbumin fold" evidence="9">
    <location>
        <begin position="1248"/>
        <end position="1338"/>
    </location>
</feature>
<dbReference type="Pfam" id="PF17802">
    <property type="entry name" value="SpaA"/>
    <property type="match status" value="1"/>
</dbReference>
<evidence type="ECO:0000256" key="1">
    <source>
        <dbReference type="ARBA" id="ARBA00004196"/>
    </source>
</evidence>
<comment type="subcellular location">
    <subcellularLocation>
        <location evidence="1">Cell envelope</location>
    </subcellularLocation>
</comment>
<dbReference type="NCBIfam" id="TIGR02543">
    <property type="entry name" value="List_Bact_rpt"/>
    <property type="match status" value="2"/>
</dbReference>
<keyword evidence="5" id="KW-0572">Peptidoglycan-anchor</keyword>
<evidence type="ECO:0000259" key="9">
    <source>
        <dbReference type="Pfam" id="PF17802"/>
    </source>
</evidence>
<keyword evidence="7" id="KW-1133">Transmembrane helix</keyword>
<sequence length="1406" mass="155595">MWGTMILTTFLTTYFLILPAITIENSKAEEAVIKVETTSGSNSSNAAADQTDSANINSESSGEVTSQTTQSETTTVAEDYFEGDLIYKADGYTVKVGIKKDAKLPKSTTLTVTELTEEQSNYSNYKDQALSKVEKTESDVKAIKLYDIKLYDGETEIQPQAKVTVEVTYDQPIVDTTAETPEIVHFKDSGELEVLKSKSDDETKNIESDIAFQTGSFSIYAIVLPDGTEVPRATYHFENADGSVYYFMTNTGQQTDIQIIKNGEALGTVGIPIVDGTHEFNGWYLYDKTTNTYGEKVVFDDPISVTETKDIYVRPSFGEVAYVTLYEDTAGTIILEKNQVNLENGTGTVDLTQYSVPSPSSNMIFAGWSETIGGTAISESESKAYTVTENKNLYPVFKKSLKIEFNTGDIKDGASYVAPKSVIEGESAAIAKPTDPTRPGYTFAGWYTAETGGTEFDFSSVITKNTTLYAHWTAANSSYTVIYWQQAVTDDKNATAAQKTYDYAGQETRSGTTGTTVSITSTDKIPKETGFEYTTDKGESSVTVKADGSSVINIYFNRKLITMQFNTYSTNNTYSHLSWGYSNYTTTYTGLYGSTLASNGYSWLSGYAWRYFNSANGMTGMSYLGEFILPSGVMDSNGTLIRMIPATSKTNEYHFYKQNLDGTYPTTPNDTGIGAGATTFSFSEKYAGFTVKQSRRVYSSGYAAENWQSVSVGDSVSMIYNYNRYNYYYNLEVRYERLSYKINYLDPFTNQELSNVPSKYVKYEESISSYKPDSSITPVASKPGYRFTGKWYKDAAMTQEIDWSTTMPSHDLKVYAGFEKIKYNVTIDPNGGELSSTEATYFNVEYGDKITEYTDISRNYIADSNGLYYYRYDTNDGVTTTRVARYTTDSTEPNVSLKTTYRFEQDAYKLVGWYQVLADGTLKPYNFSSAVVSDVTLRAIWRRVGEYQVVYDTDAVGLDGNPIEDDSGNAVNVSDVPTDGSKYDDGSHFALLNRPTIPSGYRFRGWYYNEKVYSPRDQVTLDALLADPNKKVHVKPVLIPISSLTVEDTFLTYDGNGGTNTGGASSVTIPHLNLNSTVQAEDADFFTRTGYDLIGWNENKEQADAGAVQYTPGTEIGLDNNYDDDSEGSDNILYAVWKPKTYTITVTKNVKGTEKDKTTKFTFEPSDSLQQENFSLADTETKTFTVPYGTQFTIAEQDYADFDTVETITHKNLASGEADKTAEGDSSQTVTVDGDIDLVFTNTRNRQTLSIQKVNVENLNESLSGAQFTIYKIDENGNRVQTAYTDITSREDGFVQTSSGVIVLNAAVGEYYLSETKAPDGYLLPDEDIKVVVTSTGVSMMQNGQLLSSEEVTLPDGTVTTNFKITNSKGTELPSTGGIGERVFIIAGLTMIIPAAALLYRKRRFT</sequence>
<comment type="caution">
    <text evidence="10">The sequence shown here is derived from an EMBL/GenBank/DDBJ whole genome shotgun (WGS) entry which is preliminary data.</text>
</comment>
<evidence type="ECO:0000256" key="4">
    <source>
        <dbReference type="ARBA" id="ARBA00022729"/>
    </source>
</evidence>
<dbReference type="NCBIfam" id="TIGR01167">
    <property type="entry name" value="LPXTG_anchor"/>
    <property type="match status" value="1"/>
</dbReference>
<accession>A0ABV8CUZ8</accession>
<dbReference type="Proteomes" id="UP001595807">
    <property type="component" value="Unassembled WGS sequence"/>
</dbReference>